<evidence type="ECO:0000313" key="2">
    <source>
        <dbReference type="EMBL" id="KKN68583.1"/>
    </source>
</evidence>
<protein>
    <recommendedName>
        <fullName evidence="1">Transposase IS200-like domain-containing protein</fullName>
    </recommendedName>
</protein>
<dbReference type="PANTHER" id="PTHR33360:SF2">
    <property type="entry name" value="TRANSPOSASE FOR INSERTION SEQUENCE ELEMENT IS200"/>
    <property type="match status" value="1"/>
</dbReference>
<dbReference type="GO" id="GO:0004803">
    <property type="term" value="F:transposase activity"/>
    <property type="evidence" value="ECO:0007669"/>
    <property type="project" value="InterPro"/>
</dbReference>
<reference evidence="2" key="1">
    <citation type="journal article" date="2015" name="Nature">
        <title>Complex archaea that bridge the gap between prokaryotes and eukaryotes.</title>
        <authorList>
            <person name="Spang A."/>
            <person name="Saw J.H."/>
            <person name="Jorgensen S.L."/>
            <person name="Zaremba-Niedzwiedzka K."/>
            <person name="Martijn J."/>
            <person name="Lind A.E."/>
            <person name="van Eijk R."/>
            <person name="Schleper C."/>
            <person name="Guy L."/>
            <person name="Ettema T.J."/>
        </authorList>
    </citation>
    <scope>NUCLEOTIDE SEQUENCE</scope>
</reference>
<dbReference type="InterPro" id="IPR036515">
    <property type="entry name" value="Transposase_17_sf"/>
</dbReference>
<dbReference type="GO" id="GO:0006313">
    <property type="term" value="P:DNA transposition"/>
    <property type="evidence" value="ECO:0007669"/>
    <property type="project" value="InterPro"/>
</dbReference>
<dbReference type="AlphaFoldDB" id="A0A0F9VS38"/>
<dbReference type="Gene3D" id="3.30.70.1290">
    <property type="entry name" value="Transposase IS200-like"/>
    <property type="match status" value="1"/>
</dbReference>
<dbReference type="NCBIfam" id="NF033573">
    <property type="entry name" value="transpos_IS200"/>
    <property type="match status" value="1"/>
</dbReference>
<dbReference type="Pfam" id="PF01797">
    <property type="entry name" value="Y1_Tnp"/>
    <property type="match status" value="1"/>
</dbReference>
<accession>A0A0F9VS38</accession>
<dbReference type="EMBL" id="LAZR01000445">
    <property type="protein sequence ID" value="KKN68583.1"/>
    <property type="molecule type" value="Genomic_DNA"/>
</dbReference>
<dbReference type="PANTHER" id="PTHR33360">
    <property type="entry name" value="TRANSPOSASE FOR INSERTION SEQUENCE ELEMENT IS200"/>
    <property type="match status" value="1"/>
</dbReference>
<dbReference type="GO" id="GO:0003677">
    <property type="term" value="F:DNA binding"/>
    <property type="evidence" value="ECO:0007669"/>
    <property type="project" value="InterPro"/>
</dbReference>
<feature type="domain" description="Transposase IS200-like" evidence="1">
    <location>
        <begin position="3"/>
        <end position="117"/>
    </location>
</feature>
<dbReference type="SMART" id="SM01321">
    <property type="entry name" value="Y1_Tnp"/>
    <property type="match status" value="1"/>
</dbReference>
<sequence length="148" mass="17229">MSYSSLLYHVVFSTKERRPFLSDDLRRRLTEYIGGIVRASNGKLLEANGPEDHLHLVISTATQPAIADLLRDIKANSCRWIHETFAEHRSFSWQDGYAIFSVSKSVLPRVIEYVQNQQDHHRKVSFEEELVELLRRHEVAFDEKYISA</sequence>
<proteinExistence type="predicted"/>
<dbReference type="SUPFAM" id="SSF143422">
    <property type="entry name" value="Transposase IS200-like"/>
    <property type="match status" value="1"/>
</dbReference>
<gene>
    <name evidence="2" type="ORF">LCGC14_0450140</name>
</gene>
<name>A0A0F9VS38_9ZZZZ</name>
<comment type="caution">
    <text evidence="2">The sequence shown here is derived from an EMBL/GenBank/DDBJ whole genome shotgun (WGS) entry which is preliminary data.</text>
</comment>
<dbReference type="InterPro" id="IPR002686">
    <property type="entry name" value="Transposase_17"/>
</dbReference>
<organism evidence="2">
    <name type="scientific">marine sediment metagenome</name>
    <dbReference type="NCBI Taxonomy" id="412755"/>
    <lineage>
        <taxon>unclassified sequences</taxon>
        <taxon>metagenomes</taxon>
        <taxon>ecological metagenomes</taxon>
    </lineage>
</organism>
<evidence type="ECO:0000259" key="1">
    <source>
        <dbReference type="SMART" id="SM01321"/>
    </source>
</evidence>